<sequence>MWDMKLGQVWFRLSGGRRKTVEFSERKPEEARGSIDRAFDFRGSLERRIINILFDGVPFSGSGLTRETKTSFERQSETCSMVLVVLGCVQVRFWVSFTYSWIGRPGNPVRGSVCESSGVLRL</sequence>
<comment type="caution">
    <text evidence="1">The sequence shown here is derived from an EMBL/GenBank/DDBJ whole genome shotgun (WGS) entry which is preliminary data.</text>
</comment>
<protein>
    <submittedName>
        <fullName evidence="1">Uncharacterized protein</fullName>
    </submittedName>
</protein>
<keyword evidence="2" id="KW-1185">Reference proteome</keyword>
<proteinExistence type="predicted"/>
<reference evidence="1 2" key="1">
    <citation type="submission" date="2017-11" db="EMBL/GenBank/DDBJ databases">
        <title>De-novo sequencing of pomegranate (Punica granatum L.) genome.</title>
        <authorList>
            <person name="Akparov Z."/>
            <person name="Amiraslanov A."/>
            <person name="Hajiyeva S."/>
            <person name="Abbasov M."/>
            <person name="Kaur K."/>
            <person name="Hamwieh A."/>
            <person name="Solovyev V."/>
            <person name="Salamov A."/>
            <person name="Braich B."/>
            <person name="Kosarev P."/>
            <person name="Mahmoud A."/>
            <person name="Hajiyev E."/>
            <person name="Babayeva S."/>
            <person name="Izzatullayeva V."/>
            <person name="Mammadov A."/>
            <person name="Mammadov A."/>
            <person name="Sharifova S."/>
            <person name="Ojaghi J."/>
            <person name="Eynullazada K."/>
            <person name="Bayramov B."/>
            <person name="Abdulazimova A."/>
            <person name="Shahmuradov I."/>
        </authorList>
    </citation>
    <scope>NUCLEOTIDE SEQUENCE [LARGE SCALE GENOMIC DNA]</scope>
    <source>
        <strain evidence="2">cv. AG2017</strain>
        <tissue evidence="1">Leaf</tissue>
    </source>
</reference>
<dbReference type="Proteomes" id="UP000233551">
    <property type="component" value="Unassembled WGS sequence"/>
</dbReference>
<organism evidence="1 2">
    <name type="scientific">Punica granatum</name>
    <name type="common">Pomegranate</name>
    <dbReference type="NCBI Taxonomy" id="22663"/>
    <lineage>
        <taxon>Eukaryota</taxon>
        <taxon>Viridiplantae</taxon>
        <taxon>Streptophyta</taxon>
        <taxon>Embryophyta</taxon>
        <taxon>Tracheophyta</taxon>
        <taxon>Spermatophyta</taxon>
        <taxon>Magnoliopsida</taxon>
        <taxon>eudicotyledons</taxon>
        <taxon>Gunneridae</taxon>
        <taxon>Pentapetalae</taxon>
        <taxon>rosids</taxon>
        <taxon>malvids</taxon>
        <taxon>Myrtales</taxon>
        <taxon>Lythraceae</taxon>
        <taxon>Punica</taxon>
    </lineage>
</organism>
<evidence type="ECO:0000313" key="1">
    <source>
        <dbReference type="EMBL" id="PKI48915.1"/>
    </source>
</evidence>
<gene>
    <name evidence="1" type="ORF">CRG98_030691</name>
</gene>
<name>A0A2I0IY96_PUNGR</name>
<accession>A0A2I0IY96</accession>
<evidence type="ECO:0000313" key="2">
    <source>
        <dbReference type="Proteomes" id="UP000233551"/>
    </source>
</evidence>
<dbReference type="EMBL" id="PGOL01002315">
    <property type="protein sequence ID" value="PKI48915.1"/>
    <property type="molecule type" value="Genomic_DNA"/>
</dbReference>
<dbReference type="AlphaFoldDB" id="A0A2I0IY96"/>